<sequence>MVATWNALGRTNHLPSTLGLADWMEARNEAVLEHKVPLPETVVSWARESVRDGARRSSQGGRTEVRHNSLGSGQDVFRCFVDAAIFPSSGLVSFGSVILNGVGSFHAIVNGWIQCVCEPVLAEAMACREALSWVKENGIRDVELLSDCSSIVEALRDGSF</sequence>
<dbReference type="InterPro" id="IPR052929">
    <property type="entry name" value="RNase_H-like_EbsB-rel"/>
</dbReference>
<dbReference type="AlphaFoldDB" id="A0A328DRG2"/>
<dbReference type="InterPro" id="IPR044730">
    <property type="entry name" value="RNase_H-like_dom_plant"/>
</dbReference>
<dbReference type="PANTHER" id="PTHR47074:SF11">
    <property type="entry name" value="REVERSE TRANSCRIPTASE-LIKE PROTEIN"/>
    <property type="match status" value="1"/>
</dbReference>
<accession>A0A328DRG2</accession>
<dbReference type="GO" id="GO:0004523">
    <property type="term" value="F:RNA-DNA hybrid ribonuclease activity"/>
    <property type="evidence" value="ECO:0007669"/>
    <property type="project" value="InterPro"/>
</dbReference>
<evidence type="ECO:0000259" key="1">
    <source>
        <dbReference type="Pfam" id="PF13456"/>
    </source>
</evidence>
<dbReference type="Pfam" id="PF13456">
    <property type="entry name" value="RVT_3"/>
    <property type="match status" value="1"/>
</dbReference>
<dbReference type="PANTHER" id="PTHR47074">
    <property type="entry name" value="BNAC02G40300D PROTEIN"/>
    <property type="match status" value="1"/>
</dbReference>
<dbReference type="InterPro" id="IPR002156">
    <property type="entry name" value="RNaseH_domain"/>
</dbReference>
<reference evidence="2 3" key="1">
    <citation type="submission" date="2018-06" db="EMBL/GenBank/DDBJ databases">
        <title>The Genome of Cuscuta australis (Dodder) Provides Insight into the Evolution of Plant Parasitism.</title>
        <authorList>
            <person name="Liu H."/>
        </authorList>
    </citation>
    <scope>NUCLEOTIDE SEQUENCE [LARGE SCALE GENOMIC DNA]</scope>
    <source>
        <strain evidence="3">cv. Yunnan</strain>
        <tissue evidence="2">Vines</tissue>
    </source>
</reference>
<dbReference type="InterPro" id="IPR036397">
    <property type="entry name" value="RNaseH_sf"/>
</dbReference>
<proteinExistence type="predicted"/>
<dbReference type="EMBL" id="NQVE01000115">
    <property type="protein sequence ID" value="RAL47248.1"/>
    <property type="molecule type" value="Genomic_DNA"/>
</dbReference>
<evidence type="ECO:0000313" key="2">
    <source>
        <dbReference type="EMBL" id="RAL47248.1"/>
    </source>
</evidence>
<dbReference type="InterPro" id="IPR012337">
    <property type="entry name" value="RNaseH-like_sf"/>
</dbReference>
<evidence type="ECO:0000313" key="3">
    <source>
        <dbReference type="Proteomes" id="UP000249390"/>
    </source>
</evidence>
<name>A0A328DRG2_9ASTE</name>
<organism evidence="2 3">
    <name type="scientific">Cuscuta australis</name>
    <dbReference type="NCBI Taxonomy" id="267555"/>
    <lineage>
        <taxon>Eukaryota</taxon>
        <taxon>Viridiplantae</taxon>
        <taxon>Streptophyta</taxon>
        <taxon>Embryophyta</taxon>
        <taxon>Tracheophyta</taxon>
        <taxon>Spermatophyta</taxon>
        <taxon>Magnoliopsida</taxon>
        <taxon>eudicotyledons</taxon>
        <taxon>Gunneridae</taxon>
        <taxon>Pentapetalae</taxon>
        <taxon>asterids</taxon>
        <taxon>lamiids</taxon>
        <taxon>Solanales</taxon>
        <taxon>Convolvulaceae</taxon>
        <taxon>Cuscuteae</taxon>
        <taxon>Cuscuta</taxon>
        <taxon>Cuscuta subgen. Grammica</taxon>
        <taxon>Cuscuta sect. Cleistogrammica</taxon>
    </lineage>
</organism>
<dbReference type="GO" id="GO:0003676">
    <property type="term" value="F:nucleic acid binding"/>
    <property type="evidence" value="ECO:0007669"/>
    <property type="project" value="InterPro"/>
</dbReference>
<comment type="caution">
    <text evidence="2">The sequence shown here is derived from an EMBL/GenBank/DDBJ whole genome shotgun (WGS) entry which is preliminary data.</text>
</comment>
<protein>
    <recommendedName>
        <fullName evidence="1">RNase H type-1 domain-containing protein</fullName>
    </recommendedName>
</protein>
<dbReference type="Proteomes" id="UP000249390">
    <property type="component" value="Unassembled WGS sequence"/>
</dbReference>
<dbReference type="Gene3D" id="3.30.420.10">
    <property type="entry name" value="Ribonuclease H-like superfamily/Ribonuclease H"/>
    <property type="match status" value="1"/>
</dbReference>
<dbReference type="SUPFAM" id="SSF53098">
    <property type="entry name" value="Ribonuclease H-like"/>
    <property type="match status" value="1"/>
</dbReference>
<feature type="domain" description="RNase H type-1" evidence="1">
    <location>
        <begin position="82"/>
        <end position="157"/>
    </location>
</feature>
<dbReference type="CDD" id="cd06222">
    <property type="entry name" value="RNase_H_like"/>
    <property type="match status" value="1"/>
</dbReference>
<gene>
    <name evidence="2" type="ORF">DM860_013213</name>
</gene>
<keyword evidence="3" id="KW-1185">Reference proteome</keyword>